<dbReference type="Proteomes" id="UP001262754">
    <property type="component" value="Unassembled WGS sequence"/>
</dbReference>
<keyword evidence="6" id="KW-1185">Reference proteome</keyword>
<dbReference type="EMBL" id="JAVDRL010000008">
    <property type="protein sequence ID" value="MDR6532270.1"/>
    <property type="molecule type" value="Genomic_DNA"/>
</dbReference>
<dbReference type="InterPro" id="IPR029044">
    <property type="entry name" value="Nucleotide-diphossugar_trans"/>
</dbReference>
<dbReference type="InterPro" id="IPR002495">
    <property type="entry name" value="Glyco_trans_8"/>
</dbReference>
<protein>
    <submittedName>
        <fullName evidence="5">Lipopolysaccharide biosynthesis glycosyltransferase</fullName>
    </submittedName>
</protein>
<dbReference type="PANTHER" id="PTHR13778:SF47">
    <property type="entry name" value="LIPOPOLYSACCHARIDE 1,3-GALACTOSYLTRANSFERASE"/>
    <property type="match status" value="1"/>
</dbReference>
<keyword evidence="1" id="KW-0328">Glycosyltransferase</keyword>
<accession>A0ABU1N1E2</accession>
<name>A0ABU1N1E2_9CAUL</name>
<proteinExistence type="predicted"/>
<keyword evidence="3" id="KW-0479">Metal-binding</keyword>
<organism evidence="5 6">
    <name type="scientific">Caulobacter rhizosphaerae</name>
    <dbReference type="NCBI Taxonomy" id="2010972"/>
    <lineage>
        <taxon>Bacteria</taxon>
        <taxon>Pseudomonadati</taxon>
        <taxon>Pseudomonadota</taxon>
        <taxon>Alphaproteobacteria</taxon>
        <taxon>Caulobacterales</taxon>
        <taxon>Caulobacteraceae</taxon>
        <taxon>Caulobacter</taxon>
    </lineage>
</organism>
<feature type="region of interest" description="Disordered" evidence="4">
    <location>
        <begin position="1"/>
        <end position="21"/>
    </location>
</feature>
<dbReference type="Pfam" id="PF01501">
    <property type="entry name" value="Glyco_transf_8"/>
    <property type="match status" value="1"/>
</dbReference>
<sequence length="348" mass="39560">MKTAPNATSPPPAGRTPGEQARAADRTITVLFCCDPGYYQHLAVALVSLLLNNASNFLDVHLISSRRDSALESKLTASLGGNDNFRLRVHYWNNDQRLYTSHHITMETYTRLFAATILDDAIDKILYLDSDLIVVDDLMSLWRTDIRDYVLAAVPDPFGLWRRETLGMPREGPYVNAGVLLLNLARWRSEDLTRRLADFIAREGDNLVFHDQDAINAILHAATKVLPYRWNLQARMLRPRRLTSLADHAAIQRAAQSPAIIHYTSARKPWLFVAATPGKQLYRHYLRLTAWRTARPIGRSWSRLPEYLANHALDLLGSDYTWERVLRSTTVGRIIDRSARLLATGRAH</sequence>
<reference evidence="5 6" key="1">
    <citation type="submission" date="2023-07" db="EMBL/GenBank/DDBJ databases">
        <title>Sorghum-associated microbial communities from plants grown in Nebraska, USA.</title>
        <authorList>
            <person name="Schachtman D."/>
        </authorList>
    </citation>
    <scope>NUCLEOTIDE SEQUENCE [LARGE SCALE GENOMIC DNA]</scope>
    <source>
        <strain evidence="5 6">DS2154</strain>
    </source>
</reference>
<evidence type="ECO:0000256" key="3">
    <source>
        <dbReference type="ARBA" id="ARBA00022723"/>
    </source>
</evidence>
<comment type="caution">
    <text evidence="5">The sequence shown here is derived from an EMBL/GenBank/DDBJ whole genome shotgun (WGS) entry which is preliminary data.</text>
</comment>
<dbReference type="RefSeq" id="WP_310032717.1">
    <property type="nucleotide sequence ID" value="NZ_JAVDRL010000008.1"/>
</dbReference>
<gene>
    <name evidence="5" type="ORF">J2800_003026</name>
</gene>
<evidence type="ECO:0000313" key="6">
    <source>
        <dbReference type="Proteomes" id="UP001262754"/>
    </source>
</evidence>
<keyword evidence="2" id="KW-0808">Transferase</keyword>
<dbReference type="Gene3D" id="3.90.550.10">
    <property type="entry name" value="Spore Coat Polysaccharide Biosynthesis Protein SpsA, Chain A"/>
    <property type="match status" value="1"/>
</dbReference>
<evidence type="ECO:0000256" key="2">
    <source>
        <dbReference type="ARBA" id="ARBA00022679"/>
    </source>
</evidence>
<evidence type="ECO:0000256" key="1">
    <source>
        <dbReference type="ARBA" id="ARBA00022676"/>
    </source>
</evidence>
<evidence type="ECO:0000256" key="4">
    <source>
        <dbReference type="SAM" id="MobiDB-lite"/>
    </source>
</evidence>
<dbReference type="InterPro" id="IPR050748">
    <property type="entry name" value="Glycosyltrans_8_dom-fam"/>
</dbReference>
<dbReference type="CDD" id="cd04194">
    <property type="entry name" value="GT8_A4GalT_like"/>
    <property type="match status" value="1"/>
</dbReference>
<dbReference type="SUPFAM" id="SSF53448">
    <property type="entry name" value="Nucleotide-diphospho-sugar transferases"/>
    <property type="match status" value="1"/>
</dbReference>
<dbReference type="PANTHER" id="PTHR13778">
    <property type="entry name" value="GLYCOSYLTRANSFERASE 8 DOMAIN-CONTAINING PROTEIN"/>
    <property type="match status" value="1"/>
</dbReference>
<evidence type="ECO:0000313" key="5">
    <source>
        <dbReference type="EMBL" id="MDR6532270.1"/>
    </source>
</evidence>